<protein>
    <submittedName>
        <fullName evidence="8">Choline-sulfatase</fullName>
        <ecNumber evidence="8">3.1.6.6</ecNumber>
    </submittedName>
</protein>
<gene>
    <name evidence="8" type="primary">betC_37</name>
    <name evidence="8" type="ORF">CA13_71350</name>
</gene>
<dbReference type="InterPro" id="IPR017850">
    <property type="entry name" value="Alkaline_phosphatase_core_sf"/>
</dbReference>
<dbReference type="PANTHER" id="PTHR45953">
    <property type="entry name" value="IDURONATE 2-SULFATASE"/>
    <property type="match status" value="1"/>
</dbReference>
<dbReference type="RefSeq" id="WP_146404373.1">
    <property type="nucleotide sequence ID" value="NZ_SJPJ01000002.1"/>
</dbReference>
<dbReference type="InterPro" id="IPR000917">
    <property type="entry name" value="Sulfatase_N"/>
</dbReference>
<evidence type="ECO:0000256" key="3">
    <source>
        <dbReference type="ARBA" id="ARBA00022723"/>
    </source>
</evidence>
<sequence>MIRLSYHFTTLRPKLPRQFRLLVPLLGLLLLSPYRSVAEDPSGASEETKKPNVLMICIDDLNDWIEPLGGHSQVKTPAINSLATRGLNFRNAHCQAPLCNPSRTSLMLSLRPSTTGIYGLAPWFRSMPEHLNTKSLPQHFADAGYETYTGGKVYHNSQGRNPPAEAEPEFFHWGPRGGPGVMPSKKIVPPTPAGNNRLVDWGVFDHKDSQKGDWIVADWAEQTLEEMPEDKPFFMAVGFFLPHVPCHVTQKWWDMYPEETLQMPAMQKDDRADCSPFSWYLHWNLPEPRLSWLEHYGEHKNLVRGYLASISFMDSQVARVLTTLENSPHADNTIICLWSDHGFHLGEKEMTSKNTLWERSTHVPLIFAGPGIKPRSSEQPVELIDVYPTLADLAGLSAPESIDGISLVPLIRDPDAKVPRPAITEHNPGNASVRDERYRLIHYADGSEELYDLKKDPNEFRNRIHDESLVDIASRLRQHIPKDPAPLAVGSKHRTLDEREDGWYWEDHKINPSEPPMGVGSTKIEDLPRHAGAINAGVN</sequence>
<dbReference type="InterPro" id="IPR035874">
    <property type="entry name" value="IDS"/>
</dbReference>
<keyword evidence="3" id="KW-0479">Metal-binding</keyword>
<comment type="caution">
    <text evidence="8">The sequence shown here is derived from an EMBL/GenBank/DDBJ whole genome shotgun (WGS) entry which is preliminary data.</text>
</comment>
<dbReference type="GO" id="GO:0005737">
    <property type="term" value="C:cytoplasm"/>
    <property type="evidence" value="ECO:0007669"/>
    <property type="project" value="TreeGrafter"/>
</dbReference>
<accession>A0A5C5YPE0</accession>
<dbReference type="EMBL" id="SJPJ01000002">
    <property type="protein sequence ID" value="TWT76638.1"/>
    <property type="molecule type" value="Genomic_DNA"/>
</dbReference>
<dbReference type="SUPFAM" id="SSF53649">
    <property type="entry name" value="Alkaline phosphatase-like"/>
    <property type="match status" value="1"/>
</dbReference>
<name>A0A5C5YPE0_9BACT</name>
<evidence type="ECO:0000259" key="7">
    <source>
        <dbReference type="Pfam" id="PF00884"/>
    </source>
</evidence>
<organism evidence="8 9">
    <name type="scientific">Novipirellula herctigrandis</name>
    <dbReference type="NCBI Taxonomy" id="2527986"/>
    <lineage>
        <taxon>Bacteria</taxon>
        <taxon>Pseudomonadati</taxon>
        <taxon>Planctomycetota</taxon>
        <taxon>Planctomycetia</taxon>
        <taxon>Pirellulales</taxon>
        <taxon>Pirellulaceae</taxon>
        <taxon>Novipirellula</taxon>
    </lineage>
</organism>
<dbReference type="EC" id="3.1.6.6" evidence="8"/>
<dbReference type="Proteomes" id="UP000315010">
    <property type="component" value="Unassembled WGS sequence"/>
</dbReference>
<dbReference type="AlphaFoldDB" id="A0A5C5YPE0"/>
<dbReference type="GO" id="GO:0004423">
    <property type="term" value="F:iduronate-2-sulfatase activity"/>
    <property type="evidence" value="ECO:0007669"/>
    <property type="project" value="InterPro"/>
</dbReference>
<evidence type="ECO:0000256" key="2">
    <source>
        <dbReference type="ARBA" id="ARBA00008779"/>
    </source>
</evidence>
<keyword evidence="5 8" id="KW-0378">Hydrolase</keyword>
<evidence type="ECO:0000313" key="9">
    <source>
        <dbReference type="Proteomes" id="UP000315010"/>
    </source>
</evidence>
<keyword evidence="6" id="KW-0106">Calcium</keyword>
<reference evidence="8 9" key="1">
    <citation type="submission" date="2019-02" db="EMBL/GenBank/DDBJ databases">
        <title>Deep-cultivation of Planctomycetes and their phenomic and genomic characterization uncovers novel biology.</title>
        <authorList>
            <person name="Wiegand S."/>
            <person name="Jogler M."/>
            <person name="Boedeker C."/>
            <person name="Pinto D."/>
            <person name="Vollmers J."/>
            <person name="Rivas-Marin E."/>
            <person name="Kohn T."/>
            <person name="Peeters S.H."/>
            <person name="Heuer A."/>
            <person name="Rast P."/>
            <person name="Oberbeckmann S."/>
            <person name="Bunk B."/>
            <person name="Jeske O."/>
            <person name="Meyerdierks A."/>
            <person name="Storesund J.E."/>
            <person name="Kallscheuer N."/>
            <person name="Luecker S."/>
            <person name="Lage O.M."/>
            <person name="Pohl T."/>
            <person name="Merkel B.J."/>
            <person name="Hornburger P."/>
            <person name="Mueller R.-W."/>
            <person name="Bruemmer F."/>
            <person name="Labrenz M."/>
            <person name="Spormann A.M."/>
            <person name="Op Den Camp H."/>
            <person name="Overmann J."/>
            <person name="Amann R."/>
            <person name="Jetten M.S.M."/>
            <person name="Mascher T."/>
            <person name="Medema M.H."/>
            <person name="Devos D.P."/>
            <person name="Kaster A.-K."/>
            <person name="Ovreas L."/>
            <person name="Rohde M."/>
            <person name="Galperin M.Y."/>
            <person name="Jogler C."/>
        </authorList>
    </citation>
    <scope>NUCLEOTIDE SEQUENCE [LARGE SCALE GENOMIC DNA]</scope>
    <source>
        <strain evidence="8 9">CA13</strain>
    </source>
</reference>
<dbReference type="CDD" id="cd16030">
    <property type="entry name" value="iduronate-2-sulfatase"/>
    <property type="match status" value="1"/>
</dbReference>
<evidence type="ECO:0000256" key="5">
    <source>
        <dbReference type="ARBA" id="ARBA00022801"/>
    </source>
</evidence>
<keyword evidence="9" id="KW-1185">Reference proteome</keyword>
<comment type="cofactor">
    <cofactor evidence="1">
        <name>Ca(2+)</name>
        <dbReference type="ChEBI" id="CHEBI:29108"/>
    </cofactor>
</comment>
<evidence type="ECO:0000256" key="1">
    <source>
        <dbReference type="ARBA" id="ARBA00001913"/>
    </source>
</evidence>
<comment type="similarity">
    <text evidence="2">Belongs to the sulfatase family.</text>
</comment>
<dbReference type="PANTHER" id="PTHR45953:SF1">
    <property type="entry name" value="IDURONATE 2-SULFATASE"/>
    <property type="match status" value="1"/>
</dbReference>
<keyword evidence="4" id="KW-0732">Signal</keyword>
<dbReference type="Gene3D" id="3.40.720.10">
    <property type="entry name" value="Alkaline Phosphatase, subunit A"/>
    <property type="match status" value="1"/>
</dbReference>
<feature type="domain" description="Sulfatase N-terminal" evidence="7">
    <location>
        <begin position="51"/>
        <end position="395"/>
    </location>
</feature>
<proteinExistence type="inferred from homology"/>
<dbReference type="GO" id="GO:0047753">
    <property type="term" value="F:choline-sulfatase activity"/>
    <property type="evidence" value="ECO:0007669"/>
    <property type="project" value="UniProtKB-EC"/>
</dbReference>
<evidence type="ECO:0000256" key="6">
    <source>
        <dbReference type="ARBA" id="ARBA00022837"/>
    </source>
</evidence>
<dbReference type="Pfam" id="PF00884">
    <property type="entry name" value="Sulfatase"/>
    <property type="match status" value="1"/>
</dbReference>
<evidence type="ECO:0000313" key="8">
    <source>
        <dbReference type="EMBL" id="TWT76638.1"/>
    </source>
</evidence>
<dbReference type="OrthoDB" id="236884at2"/>
<evidence type="ECO:0000256" key="4">
    <source>
        <dbReference type="ARBA" id="ARBA00022729"/>
    </source>
</evidence>
<dbReference type="GO" id="GO:0046872">
    <property type="term" value="F:metal ion binding"/>
    <property type="evidence" value="ECO:0007669"/>
    <property type="project" value="UniProtKB-KW"/>
</dbReference>